<dbReference type="RefSeq" id="WP_254166621.1">
    <property type="nucleotide sequence ID" value="NZ_JAHESF010000021.1"/>
</dbReference>
<proteinExistence type="predicted"/>
<dbReference type="Gene3D" id="3.90.320.10">
    <property type="match status" value="1"/>
</dbReference>
<accession>A0AAP2GQM9</accession>
<dbReference type="Proteomes" id="UP001319200">
    <property type="component" value="Unassembled WGS sequence"/>
</dbReference>
<evidence type="ECO:0000259" key="1">
    <source>
        <dbReference type="Pfam" id="PF12705"/>
    </source>
</evidence>
<gene>
    <name evidence="2" type="ORF">KK083_19625</name>
</gene>
<evidence type="ECO:0000313" key="3">
    <source>
        <dbReference type="Proteomes" id="UP001319200"/>
    </source>
</evidence>
<dbReference type="InterPro" id="IPR027417">
    <property type="entry name" value="P-loop_NTPase"/>
</dbReference>
<feature type="domain" description="PD-(D/E)XK endonuclease-like" evidence="1">
    <location>
        <begin position="680"/>
        <end position="973"/>
    </location>
</feature>
<comment type="caution">
    <text evidence="2">The sequence shown here is derived from an EMBL/GenBank/DDBJ whole genome shotgun (WGS) entry which is preliminary data.</text>
</comment>
<dbReference type="SUPFAM" id="SSF52980">
    <property type="entry name" value="Restriction endonuclease-like"/>
    <property type="match status" value="1"/>
</dbReference>
<dbReference type="InterPro" id="IPR011604">
    <property type="entry name" value="PDDEXK-like_dom_sf"/>
</dbReference>
<organism evidence="2 3">
    <name type="scientific">Chryseosolibacter histidini</name>
    <dbReference type="NCBI Taxonomy" id="2782349"/>
    <lineage>
        <taxon>Bacteria</taxon>
        <taxon>Pseudomonadati</taxon>
        <taxon>Bacteroidota</taxon>
        <taxon>Cytophagia</taxon>
        <taxon>Cytophagales</taxon>
        <taxon>Chryseotaleaceae</taxon>
        <taxon>Chryseosolibacter</taxon>
    </lineage>
</organism>
<dbReference type="EMBL" id="JAHESF010000021">
    <property type="protein sequence ID" value="MBT1699115.1"/>
    <property type="molecule type" value="Genomic_DNA"/>
</dbReference>
<dbReference type="SUPFAM" id="SSF52540">
    <property type="entry name" value="P-loop containing nucleoside triphosphate hydrolases"/>
    <property type="match status" value="1"/>
</dbReference>
<dbReference type="InterPro" id="IPR038726">
    <property type="entry name" value="PDDEXK_AddAB-type"/>
</dbReference>
<dbReference type="AlphaFoldDB" id="A0AAP2GQM9"/>
<evidence type="ECO:0000313" key="2">
    <source>
        <dbReference type="EMBL" id="MBT1699115.1"/>
    </source>
</evidence>
<keyword evidence="3" id="KW-1185">Reference proteome</keyword>
<protein>
    <submittedName>
        <fullName evidence="2">PD-(D/E)XK nuclease family protein</fullName>
    </submittedName>
</protein>
<dbReference type="InterPro" id="IPR011335">
    <property type="entry name" value="Restrct_endonuc-II-like"/>
</dbReference>
<sequence>MKTFLQELAEKVYKQHPALEEVTMVFPNRRAILYFRQHLSNLLNRPHFSPALLTIEDFVGSFTSLKVPDKLELIYQLYKVYNTVLPSAETSQGGVEQFYFWGDMLLRDFDEIDKYHVNAVQLFKDLSHQKELDSTFDYLTDEQKEFLRSFWGNFDETQSANKKKFLYLWRQLPQVYTAFKQKLAELGMAYEGMLHRWIAERLTEGKITTFPRNPAFIKFAGFNALTTAEEKIISFFVERGAEVHWDMDAYYVNNAAQEAGKFFREYQQHPVLRNTFPQQIPSHSLLSASSSEAPRVSIFGAAQPVGQAKLMSQVLKEQLAKGMKPEETLVVLPDEKLLLPVLHGLASSVEKMNVTMGFPLSSTPMFNFIELLMDLQISRKDDHFNHRQVLALMGHPYVVAADAASANGKRKEILKHNWVHIPKGYLATEVPLHRLIFRELSELTPPSDNVMKSLVNYLKSVVIEVGSLAALGDLDKEYAFHFLKFFNRLEEVFLEKDAHAEATPENDVTGMKSFLRLFRQLIRSHKIPFAGEPLKGLQVMGVLETRNLDFKNVFILSLNEGAFPSMGGKGSYVPYTIRKAYGLPTVEHQDAIYSYLFYRVLQRAENISIFYNSETDVLGQGEMSRYLQQLLFESGLPVEKKVLHNPIQPQGIKPIVIGKTEQVMENLMKLNEGNTYFRGMSPSALNSYIECRLKFYFRHVAKIREADEVEEELDARVLGNFLHDVMERFYKRIGERKKSRQIEVADFNDYEAAIDALIDEVFIEAYRLDPAKKVKYEGQRLVVKEIVKRFAHRIVEMDKAYAPFTMEALEQEGLTFSLRIVHPPHTAVVSGKIDRVDRKGDQLRVIDYKTGKDKLNFESVASLFSRESDRNKAAFQTMLYALLYKKNFLMQPSEHTANVKLIPGLINRMNLFDDGFSFGLKAGKDPVTDAEVFLPEFEMRLRLLFEELFDPAIPFDQTTELENCKTCPYTQICYR</sequence>
<dbReference type="Pfam" id="PF12705">
    <property type="entry name" value="PDDEXK_1"/>
    <property type="match status" value="1"/>
</dbReference>
<name>A0AAP2GQM9_9BACT</name>
<reference evidence="2 3" key="1">
    <citation type="submission" date="2021-05" db="EMBL/GenBank/DDBJ databases">
        <title>A Polyphasic approach of four new species of the genus Ohtaekwangia: Ohtaekwangia histidinii sp. nov., Ohtaekwangia cretensis sp. nov., Ohtaekwangia indiensis sp. nov., Ohtaekwangia reichenbachii sp. nov. from diverse environment.</title>
        <authorList>
            <person name="Octaviana S."/>
        </authorList>
    </citation>
    <scope>NUCLEOTIDE SEQUENCE [LARGE SCALE GENOMIC DNA]</scope>
    <source>
        <strain evidence="2 3">PWU4</strain>
    </source>
</reference>